<proteinExistence type="predicted"/>
<dbReference type="Proteomes" id="UP000713880">
    <property type="component" value="Unassembled WGS sequence"/>
</dbReference>
<organism evidence="1 2">
    <name type="scientific">Mordavella massiliensis</name>
    <dbReference type="NCBI Taxonomy" id="1871024"/>
    <lineage>
        <taxon>Bacteria</taxon>
        <taxon>Bacillati</taxon>
        <taxon>Bacillota</taxon>
        <taxon>Clostridia</taxon>
        <taxon>Eubacteriales</taxon>
        <taxon>Clostridiaceae</taxon>
        <taxon>Mordavella</taxon>
    </lineage>
</organism>
<keyword evidence="2" id="KW-1185">Reference proteome</keyword>
<dbReference type="RefSeq" id="WP_204909522.1">
    <property type="nucleotide sequence ID" value="NZ_JACJLV010000039.1"/>
</dbReference>
<evidence type="ECO:0000313" key="2">
    <source>
        <dbReference type="Proteomes" id="UP000713880"/>
    </source>
</evidence>
<dbReference type="AlphaFoldDB" id="A0A938X3U9"/>
<accession>A0A938X3U9</accession>
<dbReference type="Pfam" id="PF11672">
    <property type="entry name" value="DUF3268"/>
    <property type="match status" value="1"/>
</dbReference>
<protein>
    <submittedName>
        <fullName evidence="1">Uncharacterized protein</fullName>
    </submittedName>
</protein>
<reference evidence="1" key="1">
    <citation type="submission" date="2020-08" db="EMBL/GenBank/DDBJ databases">
        <authorList>
            <person name="Cejkova D."/>
            <person name="Kubasova T."/>
            <person name="Jahodarova E."/>
            <person name="Rychlik I."/>
        </authorList>
    </citation>
    <scope>NUCLEOTIDE SEQUENCE</scope>
    <source>
        <strain evidence="1">An420c</strain>
    </source>
</reference>
<evidence type="ECO:0000313" key="1">
    <source>
        <dbReference type="EMBL" id="MBM6827518.1"/>
    </source>
</evidence>
<sequence>MKQKHEIRCNYCGSPAILKPASEIFHDPKQKGYVYVCSHYPSCDAYVSVHPGTKTPMGSLANAALRKKRILAHQAFDQIWKRQIMSRKQAYYWLSDKLGTDPVHTHIAQFGDYRCDQVIRESRKVLINNRQNVSAA</sequence>
<comment type="caution">
    <text evidence="1">The sequence shown here is derived from an EMBL/GenBank/DDBJ whole genome shotgun (WGS) entry which is preliminary data.</text>
</comment>
<reference evidence="1" key="2">
    <citation type="journal article" date="2021" name="Sci. Rep.">
        <title>The distribution of antibiotic resistance genes in chicken gut microbiota commensals.</title>
        <authorList>
            <person name="Juricova H."/>
            <person name="Matiasovicova J."/>
            <person name="Kubasova T."/>
            <person name="Cejkova D."/>
            <person name="Rychlik I."/>
        </authorList>
    </citation>
    <scope>NUCLEOTIDE SEQUENCE</scope>
    <source>
        <strain evidence="1">An420c</strain>
    </source>
</reference>
<name>A0A938X3U9_9CLOT</name>
<dbReference type="EMBL" id="JACJLV010000039">
    <property type="protein sequence ID" value="MBM6827518.1"/>
    <property type="molecule type" value="Genomic_DNA"/>
</dbReference>
<dbReference type="InterPro" id="IPR021686">
    <property type="entry name" value="DUF3268"/>
</dbReference>
<gene>
    <name evidence="1" type="ORF">H6A13_10505</name>
</gene>